<dbReference type="AlphaFoldDB" id="A0A5J5BJ59"/>
<dbReference type="OrthoDB" id="773986at2759"/>
<dbReference type="Proteomes" id="UP000325577">
    <property type="component" value="Linkage Group LG12"/>
</dbReference>
<evidence type="ECO:0000313" key="1">
    <source>
        <dbReference type="EMBL" id="KAA8541792.1"/>
    </source>
</evidence>
<gene>
    <name evidence="1" type="ORF">F0562_022944</name>
</gene>
<name>A0A5J5BJ59_9ASTE</name>
<proteinExistence type="predicted"/>
<protein>
    <submittedName>
        <fullName evidence="1">Uncharacterized protein</fullName>
    </submittedName>
</protein>
<dbReference type="EMBL" id="CM018035">
    <property type="protein sequence ID" value="KAA8541792.1"/>
    <property type="molecule type" value="Genomic_DNA"/>
</dbReference>
<keyword evidence="2" id="KW-1185">Reference proteome</keyword>
<organism evidence="1 2">
    <name type="scientific">Nyssa sinensis</name>
    <dbReference type="NCBI Taxonomy" id="561372"/>
    <lineage>
        <taxon>Eukaryota</taxon>
        <taxon>Viridiplantae</taxon>
        <taxon>Streptophyta</taxon>
        <taxon>Embryophyta</taxon>
        <taxon>Tracheophyta</taxon>
        <taxon>Spermatophyta</taxon>
        <taxon>Magnoliopsida</taxon>
        <taxon>eudicotyledons</taxon>
        <taxon>Gunneridae</taxon>
        <taxon>Pentapetalae</taxon>
        <taxon>asterids</taxon>
        <taxon>Cornales</taxon>
        <taxon>Nyssaceae</taxon>
        <taxon>Nyssa</taxon>
    </lineage>
</organism>
<accession>A0A5J5BJ59</accession>
<reference evidence="1 2" key="1">
    <citation type="submission" date="2019-09" db="EMBL/GenBank/DDBJ databases">
        <title>A chromosome-level genome assembly of the Chinese tupelo Nyssa sinensis.</title>
        <authorList>
            <person name="Yang X."/>
            <person name="Kang M."/>
            <person name="Yang Y."/>
            <person name="Xiong H."/>
            <person name="Wang M."/>
            <person name="Zhang Z."/>
            <person name="Wang Z."/>
            <person name="Wu H."/>
            <person name="Ma T."/>
            <person name="Liu J."/>
            <person name="Xi Z."/>
        </authorList>
    </citation>
    <scope>NUCLEOTIDE SEQUENCE [LARGE SCALE GENOMIC DNA]</scope>
    <source>
        <strain evidence="1">J267</strain>
        <tissue evidence="1">Leaf</tissue>
    </source>
</reference>
<evidence type="ECO:0000313" key="2">
    <source>
        <dbReference type="Proteomes" id="UP000325577"/>
    </source>
</evidence>
<sequence length="151" mass="16195">MQQGKPRISRTGFDRRVSSMLALKTLRCHLNPSKKAFIKAATAVGSRAASIMMKPTTPMAILSMIHGLPLENPQIHWSESRSELDLQGPCAAKKSGGLPEVLGDEVEAGSIEAEESVDKVVGQDVLKGAGEACVDRILQIPTTTLIKKGDF</sequence>